<proteinExistence type="predicted"/>
<feature type="transmembrane region" description="Helical" evidence="1">
    <location>
        <begin position="161"/>
        <end position="179"/>
    </location>
</feature>
<keyword evidence="1" id="KW-0812">Transmembrane</keyword>
<keyword evidence="3" id="KW-1185">Reference proteome</keyword>
<dbReference type="AlphaFoldDB" id="A0A1I3DE16"/>
<dbReference type="Proteomes" id="UP000198931">
    <property type="component" value="Unassembled WGS sequence"/>
</dbReference>
<sequence length="313" mass="37171">MYIYNQINQIMSASNNYTETSRTINSGFLLNEQEFRRLIEIIIEQFEKIEDKSTPDFKFIIKNFNGFVIETHDLDFILKMENDGSSQIIDLEINSVSKSLQNTIIILFSNNFSDRTKEDKSIRYSIKSENRDWAMISSSLIDDRLNKININNKAFTFTRRLLLSLTTLLMIGMLTYLMFNLNSIETKNVNTLKVLKNLEFKLNHNENINFVKALIEVERSKINNNQDIAFFGKTKYFMWVIIPFLFIMTFFDSVKKIIIKYFPNRIFYWGDYIDKYDKIIKRRNIFIGFVFITLFISIVVNLFSNFLWAQIVK</sequence>
<name>A0A1I3DE16_9FLAO</name>
<accession>A0A1I3DE16</accession>
<protein>
    <submittedName>
        <fullName evidence="2">Uncharacterized protein</fullName>
    </submittedName>
</protein>
<feature type="transmembrane region" description="Helical" evidence="1">
    <location>
        <begin position="285"/>
        <end position="308"/>
    </location>
</feature>
<evidence type="ECO:0000313" key="3">
    <source>
        <dbReference type="Proteomes" id="UP000198931"/>
    </source>
</evidence>
<organism evidence="2 3">
    <name type="scientific">Halpernia frigidisoli</name>
    <dbReference type="NCBI Taxonomy" id="1125876"/>
    <lineage>
        <taxon>Bacteria</taxon>
        <taxon>Pseudomonadati</taxon>
        <taxon>Bacteroidota</taxon>
        <taxon>Flavobacteriia</taxon>
        <taxon>Flavobacteriales</taxon>
        <taxon>Weeksellaceae</taxon>
        <taxon>Chryseobacterium group</taxon>
        <taxon>Halpernia</taxon>
    </lineage>
</organism>
<evidence type="ECO:0000256" key="1">
    <source>
        <dbReference type="SAM" id="Phobius"/>
    </source>
</evidence>
<evidence type="ECO:0000313" key="2">
    <source>
        <dbReference type="EMBL" id="SFH84798.1"/>
    </source>
</evidence>
<dbReference type="EMBL" id="FOQT01000001">
    <property type="protein sequence ID" value="SFH84798.1"/>
    <property type="molecule type" value="Genomic_DNA"/>
</dbReference>
<keyword evidence="1" id="KW-0472">Membrane</keyword>
<gene>
    <name evidence="2" type="ORF">SAMN05443292_0397</name>
</gene>
<feature type="transmembrane region" description="Helical" evidence="1">
    <location>
        <begin position="236"/>
        <end position="254"/>
    </location>
</feature>
<keyword evidence="1" id="KW-1133">Transmembrane helix</keyword>
<reference evidence="2 3" key="1">
    <citation type="submission" date="2016-10" db="EMBL/GenBank/DDBJ databases">
        <authorList>
            <person name="de Groot N.N."/>
        </authorList>
    </citation>
    <scope>NUCLEOTIDE SEQUENCE [LARGE SCALE GENOMIC DNA]</scope>
    <source>
        <strain evidence="2 3">DSM 26000</strain>
    </source>
</reference>